<organism evidence="1 2">
    <name type="scientific">Methyloceanibacter marginalis</name>
    <dbReference type="NCBI Taxonomy" id="1774971"/>
    <lineage>
        <taxon>Bacteria</taxon>
        <taxon>Pseudomonadati</taxon>
        <taxon>Pseudomonadota</taxon>
        <taxon>Alphaproteobacteria</taxon>
        <taxon>Hyphomicrobiales</taxon>
        <taxon>Hyphomicrobiaceae</taxon>
        <taxon>Methyloceanibacter</taxon>
    </lineage>
</organism>
<dbReference type="Proteomes" id="UP000095042">
    <property type="component" value="Unassembled WGS sequence"/>
</dbReference>
<accession>A0A1E3WBF3</accession>
<name>A0A1E3WBF3_9HYPH</name>
<sequence>MRGRVLRGLRLRRIGLGLIVLRLLHRRMLLGRAPALLEMRLRGRRLVCVILDTDLGETRILETGIGRRLIVTGEVGLEARIRLEVAEDRIRKSGVGVLRSGRS</sequence>
<protein>
    <submittedName>
        <fullName evidence="1">Uncharacterized protein</fullName>
    </submittedName>
</protein>
<dbReference type="RefSeq" id="WP_069623946.1">
    <property type="nucleotide sequence ID" value="NZ_LPWD01000211.1"/>
</dbReference>
<comment type="caution">
    <text evidence="1">The sequence shown here is derived from an EMBL/GenBank/DDBJ whole genome shotgun (WGS) entry which is preliminary data.</text>
</comment>
<evidence type="ECO:0000313" key="2">
    <source>
        <dbReference type="Proteomes" id="UP000095042"/>
    </source>
</evidence>
<dbReference type="EMBL" id="LPWD01000211">
    <property type="protein sequence ID" value="ODS02852.1"/>
    <property type="molecule type" value="Genomic_DNA"/>
</dbReference>
<evidence type="ECO:0000313" key="1">
    <source>
        <dbReference type="EMBL" id="ODS02852.1"/>
    </source>
</evidence>
<keyword evidence="2" id="KW-1185">Reference proteome</keyword>
<gene>
    <name evidence="1" type="ORF">AUC71_13015</name>
</gene>
<reference evidence="1 2" key="1">
    <citation type="journal article" date="2016" name="Environ. Microbiol.">
        <title>New Methyloceanibacter diversity from North Sea sediments includes methanotroph containing solely the soluble methane monooxygenase.</title>
        <authorList>
            <person name="Vekeman B."/>
            <person name="Kerckhof F.M."/>
            <person name="Cremers G."/>
            <person name="de Vos P."/>
            <person name="Vandamme P."/>
            <person name="Boon N."/>
            <person name="Op den Camp H.J."/>
            <person name="Heylen K."/>
        </authorList>
    </citation>
    <scope>NUCLEOTIDE SEQUENCE [LARGE SCALE GENOMIC DNA]</scope>
    <source>
        <strain evidence="1 2">R-67177</strain>
    </source>
</reference>
<dbReference type="AlphaFoldDB" id="A0A1E3WBF3"/>
<proteinExistence type="predicted"/>